<dbReference type="PROSITE" id="PS00086">
    <property type="entry name" value="CYTOCHROME_P450"/>
    <property type="match status" value="1"/>
</dbReference>
<dbReference type="PRINTS" id="PR00463">
    <property type="entry name" value="EP450I"/>
</dbReference>
<dbReference type="GO" id="GO:0005737">
    <property type="term" value="C:cytoplasm"/>
    <property type="evidence" value="ECO:0007669"/>
    <property type="project" value="TreeGrafter"/>
</dbReference>
<comment type="cofactor">
    <cofactor evidence="1 7">
        <name>heme</name>
        <dbReference type="ChEBI" id="CHEBI:30413"/>
    </cofactor>
</comment>
<dbReference type="SUPFAM" id="SSF48264">
    <property type="entry name" value="Cytochrome P450"/>
    <property type="match status" value="1"/>
</dbReference>
<evidence type="ECO:0000256" key="3">
    <source>
        <dbReference type="ARBA" id="ARBA00022723"/>
    </source>
</evidence>
<sequence length="505" mass="57188">MLTLIAMGLIAGAVLLLYFLCVKKAPKPNEPPSPGWMPLVGSLPYMKNNLASQMLESFPNSPLVTLYYGLEPVYILNNFEAFDEAMVKQGQRFIGRPVRVLQKPTLGSDGGIVSTEGELWREYRRFSLKTLRDFGFGRQGGEEIILREAGELCEAIDSTPAGQALSTTDLLSPAVSNVICQLVFGARTATEDPRFPKLLDMFQSLTQRRAARHMNIMLGANYKYFEQFSFLAKLMLLRPERRRVIQLSRQLLQFCKEQVAKHKGDADMQSEPRDYIDAHLQHQTNLESDRIFNDLRLAMAIRDLFVAGTDTTSNTLRWGILYMIENPDVAEKVFEEIRVNVGTERMPTMKDKGSLHYTVAVLEEVQRLGTLVPMGVAHRCVEDSVICGYRIPADSVVVPNIYGIHRDPRVFPEPEKFKPERYLDEDGRFSPNESVVPFGSGKRACLGESLARMELFVFFTRLMQRYRFGLDPAERRSISEIKDNAENHGGGIRAPAEHKIVFTPR</sequence>
<dbReference type="InterPro" id="IPR036396">
    <property type="entry name" value="Cyt_P450_sf"/>
</dbReference>
<dbReference type="GO" id="GO:0016712">
    <property type="term" value="F:oxidoreductase activity, acting on paired donors, with incorporation or reduction of molecular oxygen, reduced flavin or flavoprotein as one donor, and incorporation of one atom of oxygen"/>
    <property type="evidence" value="ECO:0007669"/>
    <property type="project" value="TreeGrafter"/>
</dbReference>
<keyword evidence="5 7" id="KW-0408">Iron</keyword>
<dbReference type="InterPro" id="IPR002401">
    <property type="entry name" value="Cyt_P450_E_grp-I"/>
</dbReference>
<evidence type="ECO:0000256" key="1">
    <source>
        <dbReference type="ARBA" id="ARBA00001971"/>
    </source>
</evidence>
<evidence type="ECO:0000256" key="4">
    <source>
        <dbReference type="ARBA" id="ARBA00023002"/>
    </source>
</evidence>
<protein>
    <submittedName>
        <fullName evidence="10">Cytochrome P450</fullName>
    </submittedName>
</protein>
<organism evidence="9 10">
    <name type="scientific">Macrostomum lignano</name>
    <dbReference type="NCBI Taxonomy" id="282301"/>
    <lineage>
        <taxon>Eukaryota</taxon>
        <taxon>Metazoa</taxon>
        <taxon>Spiralia</taxon>
        <taxon>Lophotrochozoa</taxon>
        <taxon>Platyhelminthes</taxon>
        <taxon>Rhabditophora</taxon>
        <taxon>Macrostomorpha</taxon>
        <taxon>Macrostomida</taxon>
        <taxon>Macrostomidae</taxon>
        <taxon>Macrostomum</taxon>
    </lineage>
</organism>
<dbReference type="InterPro" id="IPR001128">
    <property type="entry name" value="Cyt_P450"/>
</dbReference>
<dbReference type="GO" id="GO:0005506">
    <property type="term" value="F:iron ion binding"/>
    <property type="evidence" value="ECO:0007669"/>
    <property type="project" value="InterPro"/>
</dbReference>
<dbReference type="GO" id="GO:0006805">
    <property type="term" value="P:xenobiotic metabolic process"/>
    <property type="evidence" value="ECO:0007669"/>
    <property type="project" value="TreeGrafter"/>
</dbReference>
<dbReference type="Proteomes" id="UP000095280">
    <property type="component" value="Unplaced"/>
</dbReference>
<dbReference type="WBParaSite" id="maker-uti_cns_0014907-snap-gene-0.4-mRNA-1">
    <property type="protein sequence ID" value="maker-uti_cns_0014907-snap-gene-0.4-mRNA-1"/>
    <property type="gene ID" value="maker-uti_cns_0014907-snap-gene-0.4"/>
</dbReference>
<evidence type="ECO:0000256" key="2">
    <source>
        <dbReference type="ARBA" id="ARBA00010617"/>
    </source>
</evidence>
<name>A0A1I8IP39_9PLAT</name>
<dbReference type="GO" id="GO:0020037">
    <property type="term" value="F:heme binding"/>
    <property type="evidence" value="ECO:0007669"/>
    <property type="project" value="InterPro"/>
</dbReference>
<keyword evidence="6 8" id="KW-0503">Monooxygenase</keyword>
<dbReference type="Gene3D" id="1.10.630.10">
    <property type="entry name" value="Cytochrome P450"/>
    <property type="match status" value="1"/>
</dbReference>
<evidence type="ECO:0000256" key="5">
    <source>
        <dbReference type="ARBA" id="ARBA00023004"/>
    </source>
</evidence>
<dbReference type="InterPro" id="IPR050182">
    <property type="entry name" value="Cytochrome_P450_fam2"/>
</dbReference>
<keyword evidence="9" id="KW-1185">Reference proteome</keyword>
<reference evidence="10" key="1">
    <citation type="submission" date="2016-11" db="UniProtKB">
        <authorList>
            <consortium name="WormBaseParasite"/>
        </authorList>
    </citation>
    <scope>IDENTIFICATION</scope>
</reference>
<proteinExistence type="inferred from homology"/>
<dbReference type="PANTHER" id="PTHR24300:SF403">
    <property type="entry name" value="CYTOCHROME P450 306A1"/>
    <property type="match status" value="1"/>
</dbReference>
<keyword evidence="3 7" id="KW-0479">Metal-binding</keyword>
<evidence type="ECO:0000313" key="10">
    <source>
        <dbReference type="WBParaSite" id="maker-uti_cns_0014907-snap-gene-0.4-mRNA-1"/>
    </source>
</evidence>
<dbReference type="AlphaFoldDB" id="A0A1I8IP39"/>
<dbReference type="PRINTS" id="PR00385">
    <property type="entry name" value="P450"/>
</dbReference>
<dbReference type="Pfam" id="PF00067">
    <property type="entry name" value="p450"/>
    <property type="match status" value="1"/>
</dbReference>
<keyword evidence="4 8" id="KW-0560">Oxidoreductase</keyword>
<evidence type="ECO:0000256" key="8">
    <source>
        <dbReference type="RuleBase" id="RU000461"/>
    </source>
</evidence>
<feature type="binding site" description="axial binding residue" evidence="7">
    <location>
        <position position="445"/>
    </location>
    <ligand>
        <name>heme</name>
        <dbReference type="ChEBI" id="CHEBI:30413"/>
    </ligand>
    <ligandPart>
        <name>Fe</name>
        <dbReference type="ChEBI" id="CHEBI:18248"/>
    </ligandPart>
</feature>
<dbReference type="FunFam" id="1.10.630.10:FF:000036">
    <property type="entry name" value="CYtochrome P450 family"/>
    <property type="match status" value="1"/>
</dbReference>
<comment type="similarity">
    <text evidence="2 8">Belongs to the cytochrome P450 family.</text>
</comment>
<dbReference type="InterPro" id="IPR017972">
    <property type="entry name" value="Cyt_P450_CS"/>
</dbReference>
<keyword evidence="7 8" id="KW-0349">Heme</keyword>
<dbReference type="STRING" id="282301.A0A1I8IP39"/>
<dbReference type="GO" id="GO:0006082">
    <property type="term" value="P:organic acid metabolic process"/>
    <property type="evidence" value="ECO:0007669"/>
    <property type="project" value="TreeGrafter"/>
</dbReference>
<dbReference type="OrthoDB" id="2789670at2759"/>
<evidence type="ECO:0000256" key="6">
    <source>
        <dbReference type="ARBA" id="ARBA00023033"/>
    </source>
</evidence>
<dbReference type="GO" id="GO:0008395">
    <property type="term" value="F:steroid hydroxylase activity"/>
    <property type="evidence" value="ECO:0007669"/>
    <property type="project" value="TreeGrafter"/>
</dbReference>
<evidence type="ECO:0000313" key="9">
    <source>
        <dbReference type="Proteomes" id="UP000095280"/>
    </source>
</evidence>
<dbReference type="PANTHER" id="PTHR24300">
    <property type="entry name" value="CYTOCHROME P450 508A4-RELATED"/>
    <property type="match status" value="1"/>
</dbReference>
<accession>A0A1I8IP39</accession>
<evidence type="ECO:0000256" key="7">
    <source>
        <dbReference type="PIRSR" id="PIRSR602401-1"/>
    </source>
</evidence>